<protein>
    <submittedName>
        <fullName evidence="1">Uncharacterized protein</fullName>
    </submittedName>
</protein>
<reference evidence="1" key="1">
    <citation type="submission" date="2022-04" db="EMBL/GenBank/DDBJ databases">
        <title>Genome of the entomopathogenic fungus Entomophthora muscae.</title>
        <authorList>
            <person name="Elya C."/>
            <person name="Lovett B.R."/>
            <person name="Lee E."/>
            <person name="Macias A.M."/>
            <person name="Hajek A.E."/>
            <person name="De Bivort B.L."/>
            <person name="Kasson M.T."/>
            <person name="De Fine Licht H.H."/>
            <person name="Stajich J.E."/>
        </authorList>
    </citation>
    <scope>NUCLEOTIDE SEQUENCE</scope>
    <source>
        <strain evidence="1">Berkeley</strain>
    </source>
</reference>
<organism evidence="1 2">
    <name type="scientific">Entomophthora muscae</name>
    <dbReference type="NCBI Taxonomy" id="34485"/>
    <lineage>
        <taxon>Eukaryota</taxon>
        <taxon>Fungi</taxon>
        <taxon>Fungi incertae sedis</taxon>
        <taxon>Zoopagomycota</taxon>
        <taxon>Entomophthoromycotina</taxon>
        <taxon>Entomophthoromycetes</taxon>
        <taxon>Entomophthorales</taxon>
        <taxon>Entomophthoraceae</taxon>
        <taxon>Entomophthora</taxon>
    </lineage>
</organism>
<dbReference type="EMBL" id="QTSX02003808">
    <property type="protein sequence ID" value="KAJ9068006.1"/>
    <property type="molecule type" value="Genomic_DNA"/>
</dbReference>
<accession>A0ACC2T0H5</accession>
<evidence type="ECO:0000313" key="1">
    <source>
        <dbReference type="EMBL" id="KAJ9068006.1"/>
    </source>
</evidence>
<keyword evidence="2" id="KW-1185">Reference proteome</keyword>
<proteinExistence type="predicted"/>
<dbReference type="Proteomes" id="UP001165960">
    <property type="component" value="Unassembled WGS sequence"/>
</dbReference>
<evidence type="ECO:0000313" key="2">
    <source>
        <dbReference type="Proteomes" id="UP001165960"/>
    </source>
</evidence>
<name>A0ACC2T0H5_9FUNG</name>
<comment type="caution">
    <text evidence="1">The sequence shown here is derived from an EMBL/GenBank/DDBJ whole genome shotgun (WGS) entry which is preliminary data.</text>
</comment>
<sequence>MIESDDETPALAYQDKLTYFNLANSHELLNLTSLTTDQAQLVQELRPFSDYEDIQERLFSKGKGKSISKKFDSLIESFETIDDIILILQAILF</sequence>
<gene>
    <name evidence="1" type="ORF">DSO57_1033156</name>
</gene>